<proteinExistence type="predicted"/>
<dbReference type="PANTHER" id="PTHR30432:SF1">
    <property type="entry name" value="DNA-BINDING TRANSCRIPTIONAL DUAL REGULATOR MODE"/>
    <property type="match status" value="1"/>
</dbReference>
<dbReference type="InterPro" id="IPR051815">
    <property type="entry name" value="Molybdate_resp_trans_reg"/>
</dbReference>
<gene>
    <name evidence="4" type="ORF">SAMN05421812_10193</name>
</gene>
<dbReference type="Pfam" id="PF03459">
    <property type="entry name" value="TOBE"/>
    <property type="match status" value="2"/>
</dbReference>
<dbReference type="EMBL" id="FZPH01000001">
    <property type="protein sequence ID" value="SNS60792.1"/>
    <property type="molecule type" value="Genomic_DNA"/>
</dbReference>
<dbReference type="PANTHER" id="PTHR30432">
    <property type="entry name" value="TRANSCRIPTIONAL REGULATOR MODE"/>
    <property type="match status" value="1"/>
</dbReference>
<reference evidence="4 5" key="1">
    <citation type="submission" date="2017-06" db="EMBL/GenBank/DDBJ databases">
        <authorList>
            <person name="Kim H.J."/>
            <person name="Triplett B.A."/>
        </authorList>
    </citation>
    <scope>NUCLEOTIDE SEQUENCE [LARGE SCALE GENOMIC DNA]</scope>
    <source>
        <strain evidence="4 5">CGMCC 4.5593</strain>
    </source>
</reference>
<dbReference type="InterPro" id="IPR004606">
    <property type="entry name" value="Mop_domain"/>
</dbReference>
<dbReference type="RefSeq" id="WP_089243441.1">
    <property type="nucleotide sequence ID" value="NZ_FZPH01000001.1"/>
</dbReference>
<dbReference type="PROSITE" id="PS51866">
    <property type="entry name" value="MOP"/>
    <property type="match status" value="2"/>
</dbReference>
<sequence length="140" mass="14173">MRLSIRNQLDATILSVSRGDAMAAVKAQLASGQEVTAAITRESADELELIAGLPVTMLVKATDVALATGAVGDLSIRNQLPGRITSLTGGAAMTTLKVAVDGGGALTAVVTNDAVNDLDLSEGDEVLALVKSTEVSVAIN</sequence>
<keyword evidence="5" id="KW-1185">Reference proteome</keyword>
<accession>A0A239FX43</accession>
<evidence type="ECO:0000259" key="3">
    <source>
        <dbReference type="PROSITE" id="PS51866"/>
    </source>
</evidence>
<dbReference type="Proteomes" id="UP000198362">
    <property type="component" value="Unassembled WGS sequence"/>
</dbReference>
<evidence type="ECO:0000256" key="1">
    <source>
        <dbReference type="ARBA" id="ARBA00022505"/>
    </source>
</evidence>
<feature type="domain" description="Mop" evidence="3">
    <location>
        <begin position="2"/>
        <end position="68"/>
    </location>
</feature>
<evidence type="ECO:0000313" key="5">
    <source>
        <dbReference type="Proteomes" id="UP000198362"/>
    </source>
</evidence>
<keyword evidence="1 2" id="KW-0500">Molybdenum</keyword>
<dbReference type="NCBIfam" id="TIGR00638">
    <property type="entry name" value="Mop"/>
    <property type="match status" value="2"/>
</dbReference>
<dbReference type="Gene3D" id="2.40.50.100">
    <property type="match status" value="2"/>
</dbReference>
<organism evidence="4 5">
    <name type="scientific">Asanoa hainanensis</name>
    <dbReference type="NCBI Taxonomy" id="560556"/>
    <lineage>
        <taxon>Bacteria</taxon>
        <taxon>Bacillati</taxon>
        <taxon>Actinomycetota</taxon>
        <taxon>Actinomycetes</taxon>
        <taxon>Micromonosporales</taxon>
        <taxon>Micromonosporaceae</taxon>
        <taxon>Asanoa</taxon>
    </lineage>
</organism>
<dbReference type="GO" id="GO:0015689">
    <property type="term" value="P:molybdate ion transport"/>
    <property type="evidence" value="ECO:0007669"/>
    <property type="project" value="InterPro"/>
</dbReference>
<evidence type="ECO:0000256" key="2">
    <source>
        <dbReference type="PROSITE-ProRule" id="PRU01213"/>
    </source>
</evidence>
<dbReference type="InterPro" id="IPR005116">
    <property type="entry name" value="Transp-assoc_OB_typ1"/>
</dbReference>
<dbReference type="InterPro" id="IPR008995">
    <property type="entry name" value="Mo/tungstate-bd_C_term_dom"/>
</dbReference>
<dbReference type="OrthoDB" id="122515at2"/>
<protein>
    <submittedName>
        <fullName evidence="4">Molybdate transport system regulatory protein</fullName>
    </submittedName>
</protein>
<dbReference type="AlphaFoldDB" id="A0A239FX43"/>
<evidence type="ECO:0000313" key="4">
    <source>
        <dbReference type="EMBL" id="SNS60792.1"/>
    </source>
</evidence>
<dbReference type="SUPFAM" id="SSF50331">
    <property type="entry name" value="MOP-like"/>
    <property type="match status" value="2"/>
</dbReference>
<name>A0A239FX43_9ACTN</name>
<feature type="domain" description="Mop" evidence="3">
    <location>
        <begin position="73"/>
        <end position="139"/>
    </location>
</feature>